<dbReference type="AlphaFoldDB" id="A0A6I9V0M9"/>
<dbReference type="FunCoup" id="A0A6I9V0M9">
    <property type="interactions" value="2413"/>
</dbReference>
<feature type="transmembrane region" description="Helical" evidence="8">
    <location>
        <begin position="893"/>
        <end position="913"/>
    </location>
</feature>
<feature type="coiled-coil region" evidence="6">
    <location>
        <begin position="836"/>
        <end position="864"/>
    </location>
</feature>
<feature type="domain" description="NF-X1-type" evidence="9">
    <location>
        <begin position="506"/>
        <end position="525"/>
    </location>
</feature>
<evidence type="ECO:0000256" key="1">
    <source>
        <dbReference type="ARBA" id="ARBA00007269"/>
    </source>
</evidence>
<keyword evidence="10" id="KW-1185">Reference proteome</keyword>
<keyword evidence="8" id="KW-0472">Membrane</keyword>
<dbReference type="GO" id="GO:0000977">
    <property type="term" value="F:RNA polymerase II transcription regulatory region sequence-specific DNA binding"/>
    <property type="evidence" value="ECO:0007669"/>
    <property type="project" value="TreeGrafter"/>
</dbReference>
<feature type="domain" description="NF-X1-type" evidence="9">
    <location>
        <begin position="478"/>
        <end position="498"/>
    </location>
</feature>
<keyword evidence="8" id="KW-0812">Transmembrane</keyword>
<sequence length="915" mass="103307">MKNPPKINKLQISGNLEVDLKQPVQKIVLIPTSETEILTISKKMSAFSAKNEKMKGGSKSNQQKPNGATRFEEVHARHIAAAKKIVEKYSSSSDEEEEELNESKILDSLFKHYKSDGSRLGIQQALQQKTATFFENALHSGSATCLICIGSVRRADSIWTCKHCYCFFHLNCIRRWANDSIAQQKASTEQTSNEQGYYNNLGQFVPPKRKRPLHWSCPQCRKDYCLEEKPATYKCFCGKEENPRPAAFLLPHSCGEICGKNLQPTCGHTCMLLCHPGPCPPCSQYATTSCLCGQSQKKSVRCIDKEWKCDRKCKELLPCGEHRCKELCHKPNQCPPCTSTSLQPCECGAETKKRNCSELKWHCKKICGSKYSCGAHVCKRVCHSGSCGDCPLSLPRSCPCGKTQKIVPCIETIDPCGDTCQKLLSCGLHTCTQRCHRGECNLCLIITKKKCRCGIHEKELPCWKIFTCETKCKQMRDCGKHTCNKKCCDGRSCQQCDKICGKPLTCQKHKCQSVCHEGPCYPCNQQSQVNCRCGKTSKRVPCGRERTARVMCMELCRIPSKCHHPIKHRCHKNECPPCNQKCGQVNDTTGCLHICEAKCHAAVKVVKQNPLNGGANVWHQSKQFEFKKQPHPPCEQLVKVTCIGGHEIAEWPCWNSKPTSCQRKCNRALRCGNHKCELICHAVPDLKDMKEQLGCARCQEGCNVPRPAGCEHACPRPCHAPPCNPCDKMIKNKCYCGLTQLIYKCSEYFRVEGTKEEIALTQERLKSCGNRCLKTFSCGHRCHTPCHPGKCPNPELCRKKVRIFCECKRLKAEIACDKHRAGQTSIPCDEFCVETRIKLAEQLKQEQEKVRQQEEAKNRAEVEQFEKKFSKRKYKERKVVVEKPKRQINWKLLSIYGGIILAIVLAIAVAFYADS</sequence>
<feature type="domain" description="NF-X1-type" evidence="9">
    <location>
        <begin position="710"/>
        <end position="728"/>
    </location>
</feature>
<dbReference type="GO" id="GO:0005634">
    <property type="term" value="C:nucleus"/>
    <property type="evidence" value="ECO:0007669"/>
    <property type="project" value="InterPro"/>
</dbReference>
<dbReference type="GO" id="GO:0000981">
    <property type="term" value="F:DNA-binding transcription factor activity, RNA polymerase II-specific"/>
    <property type="evidence" value="ECO:0007669"/>
    <property type="project" value="TreeGrafter"/>
</dbReference>
<dbReference type="SMART" id="SM00438">
    <property type="entry name" value="ZnF_NFX"/>
    <property type="match status" value="11"/>
</dbReference>
<keyword evidence="4" id="KW-0863">Zinc-finger</keyword>
<evidence type="ECO:0000256" key="2">
    <source>
        <dbReference type="ARBA" id="ARBA00022723"/>
    </source>
</evidence>
<evidence type="ECO:0000256" key="7">
    <source>
        <dbReference type="SAM" id="MobiDB-lite"/>
    </source>
</evidence>
<feature type="region of interest" description="Disordered" evidence="7">
    <location>
        <begin position="49"/>
        <end position="68"/>
    </location>
</feature>
<dbReference type="Pfam" id="PF01422">
    <property type="entry name" value="zf-NF-X1"/>
    <property type="match status" value="10"/>
</dbReference>
<evidence type="ECO:0000256" key="6">
    <source>
        <dbReference type="SAM" id="Coils"/>
    </source>
</evidence>
<evidence type="ECO:0000256" key="4">
    <source>
        <dbReference type="ARBA" id="ARBA00022771"/>
    </source>
</evidence>
<feature type="domain" description="NF-X1-type" evidence="9">
    <location>
        <begin position="562"/>
        <end position="580"/>
    </location>
</feature>
<reference evidence="11" key="1">
    <citation type="submission" date="2025-08" db="UniProtKB">
        <authorList>
            <consortium name="RefSeq"/>
        </authorList>
    </citation>
    <scope>IDENTIFICATION</scope>
    <source>
        <tissue evidence="11">Adult</tissue>
    </source>
</reference>
<evidence type="ECO:0000259" key="9">
    <source>
        <dbReference type="SMART" id="SM00438"/>
    </source>
</evidence>
<dbReference type="GeneID" id="105224479"/>
<dbReference type="CDD" id="cd06008">
    <property type="entry name" value="NF-X1-zinc-finger"/>
    <property type="match status" value="5"/>
</dbReference>
<accession>A0A6I9V0M9</accession>
<dbReference type="RefSeq" id="XP_011200868.3">
    <property type="nucleotide sequence ID" value="XM_011202566.4"/>
</dbReference>
<keyword evidence="5" id="KW-0862">Zinc</keyword>
<evidence type="ECO:0000313" key="10">
    <source>
        <dbReference type="Proteomes" id="UP001652620"/>
    </source>
</evidence>
<comment type="similarity">
    <text evidence="1">Belongs to the NFX1 family.</text>
</comment>
<keyword evidence="2" id="KW-0479">Metal-binding</keyword>
<evidence type="ECO:0000256" key="3">
    <source>
        <dbReference type="ARBA" id="ARBA00022737"/>
    </source>
</evidence>
<evidence type="ECO:0000256" key="5">
    <source>
        <dbReference type="ARBA" id="ARBA00022833"/>
    </source>
</evidence>
<dbReference type="PANTHER" id="PTHR12360">
    <property type="entry name" value="NUCLEAR TRANSCRIPTION FACTOR, X-BOX BINDING 1 NFX1"/>
    <property type="match status" value="1"/>
</dbReference>
<keyword evidence="3" id="KW-0677">Repeat</keyword>
<keyword evidence="8" id="KW-1133">Transmembrane helix</keyword>
<feature type="domain" description="NF-X1-type" evidence="9">
    <location>
        <begin position="671"/>
        <end position="700"/>
    </location>
</feature>
<feature type="domain" description="NF-X1-type" evidence="9">
    <location>
        <begin position="266"/>
        <end position="284"/>
    </location>
</feature>
<gene>
    <name evidence="11" type="primary">LOC105224479</name>
</gene>
<dbReference type="InterPro" id="IPR034078">
    <property type="entry name" value="NFX1_fam"/>
</dbReference>
<feature type="domain" description="NF-X1-type" evidence="9">
    <location>
        <begin position="319"/>
        <end position="339"/>
    </location>
</feature>
<dbReference type="PANTHER" id="PTHR12360:SF1">
    <property type="entry name" value="NF-X1-TYPE ZINC FINGER PROTEIN NFXL1"/>
    <property type="match status" value="1"/>
</dbReference>
<dbReference type="CDD" id="cd16697">
    <property type="entry name" value="RING-CH-C4HC3_NFXL1"/>
    <property type="match status" value="1"/>
</dbReference>
<proteinExistence type="inferred from homology"/>
<dbReference type="KEGG" id="bdr:105224479"/>
<dbReference type="OrthoDB" id="536399at2759"/>
<feature type="domain" description="NF-X1-type" evidence="9">
    <location>
        <begin position="426"/>
        <end position="445"/>
    </location>
</feature>
<evidence type="ECO:0000256" key="8">
    <source>
        <dbReference type="SAM" id="Phobius"/>
    </source>
</evidence>
<organism evidence="10 11">
    <name type="scientific">Bactrocera dorsalis</name>
    <name type="common">Oriental fruit fly</name>
    <name type="synonym">Dacus dorsalis</name>
    <dbReference type="NCBI Taxonomy" id="27457"/>
    <lineage>
        <taxon>Eukaryota</taxon>
        <taxon>Metazoa</taxon>
        <taxon>Ecdysozoa</taxon>
        <taxon>Arthropoda</taxon>
        <taxon>Hexapoda</taxon>
        <taxon>Insecta</taxon>
        <taxon>Pterygota</taxon>
        <taxon>Neoptera</taxon>
        <taxon>Endopterygota</taxon>
        <taxon>Diptera</taxon>
        <taxon>Brachycera</taxon>
        <taxon>Muscomorpha</taxon>
        <taxon>Tephritoidea</taxon>
        <taxon>Tephritidae</taxon>
        <taxon>Bactrocera</taxon>
        <taxon>Bactrocera</taxon>
    </lineage>
</organism>
<dbReference type="InterPro" id="IPR000967">
    <property type="entry name" value="Znf_NFX1"/>
</dbReference>
<evidence type="ECO:0000313" key="11">
    <source>
        <dbReference type="RefSeq" id="XP_011200868.3"/>
    </source>
</evidence>
<dbReference type="GO" id="GO:0008270">
    <property type="term" value="F:zinc ion binding"/>
    <property type="evidence" value="ECO:0007669"/>
    <property type="project" value="UniProtKB-KW"/>
</dbReference>
<protein>
    <submittedName>
        <fullName evidence="11">NF-X1-type zinc finger protein NFXL1</fullName>
    </submittedName>
</protein>
<feature type="domain" description="NF-X1-type" evidence="9">
    <location>
        <begin position="778"/>
        <end position="799"/>
    </location>
</feature>
<keyword evidence="6" id="KW-0175">Coiled coil</keyword>
<dbReference type="InParanoid" id="A0A6I9V0M9"/>
<feature type="domain" description="NF-X1-type" evidence="9">
    <location>
        <begin position="453"/>
        <end position="474"/>
    </location>
</feature>
<dbReference type="Proteomes" id="UP001652620">
    <property type="component" value="Unplaced"/>
</dbReference>
<name>A0A6I9V0M9_BACDO</name>
<feature type="domain" description="NF-X1-type" evidence="9">
    <location>
        <begin position="373"/>
        <end position="392"/>
    </location>
</feature>